<dbReference type="SUPFAM" id="SSF53254">
    <property type="entry name" value="Phosphoglycerate mutase-like"/>
    <property type="match status" value="1"/>
</dbReference>
<keyword evidence="7" id="KW-0325">Glycoprotein</keyword>
<comment type="similarity">
    <text evidence="2">Belongs to the histidine acid phosphatase family.</text>
</comment>
<accession>A0A9N9TLX4</accession>
<dbReference type="InterPro" id="IPR050645">
    <property type="entry name" value="Histidine_acid_phosphatase"/>
</dbReference>
<gene>
    <name evidence="9" type="ORF">PHYEVI_LOCUS7038</name>
</gene>
<dbReference type="Pfam" id="PF00328">
    <property type="entry name" value="His_Phos_2"/>
    <property type="match status" value="1"/>
</dbReference>
<evidence type="ECO:0000256" key="7">
    <source>
        <dbReference type="ARBA" id="ARBA00023180"/>
    </source>
</evidence>
<evidence type="ECO:0000256" key="3">
    <source>
        <dbReference type="ARBA" id="ARBA00012646"/>
    </source>
</evidence>
<evidence type="ECO:0000256" key="4">
    <source>
        <dbReference type="ARBA" id="ARBA00022729"/>
    </source>
</evidence>
<evidence type="ECO:0000313" key="9">
    <source>
        <dbReference type="EMBL" id="CAG9860689.1"/>
    </source>
</evidence>
<dbReference type="OrthoDB" id="5821688at2759"/>
<keyword evidence="4 8" id="KW-0732">Signal</keyword>
<name>A0A9N9TLX4_PHYSR</name>
<dbReference type="InterPro" id="IPR000560">
    <property type="entry name" value="His_Pase_clade-2"/>
</dbReference>
<dbReference type="InterPro" id="IPR033379">
    <property type="entry name" value="Acid_Pase_AS"/>
</dbReference>
<feature type="chain" id="PRO_5040193598" description="acid phosphatase" evidence="8">
    <location>
        <begin position="20"/>
        <end position="364"/>
    </location>
</feature>
<dbReference type="PANTHER" id="PTHR11567">
    <property type="entry name" value="ACID PHOSPHATASE-RELATED"/>
    <property type="match status" value="1"/>
</dbReference>
<dbReference type="Proteomes" id="UP001153712">
    <property type="component" value="Chromosome 3"/>
</dbReference>
<organism evidence="9 10">
    <name type="scientific">Phyllotreta striolata</name>
    <name type="common">Striped flea beetle</name>
    <name type="synonym">Crioceris striolata</name>
    <dbReference type="NCBI Taxonomy" id="444603"/>
    <lineage>
        <taxon>Eukaryota</taxon>
        <taxon>Metazoa</taxon>
        <taxon>Ecdysozoa</taxon>
        <taxon>Arthropoda</taxon>
        <taxon>Hexapoda</taxon>
        <taxon>Insecta</taxon>
        <taxon>Pterygota</taxon>
        <taxon>Neoptera</taxon>
        <taxon>Endopterygota</taxon>
        <taxon>Coleoptera</taxon>
        <taxon>Polyphaga</taxon>
        <taxon>Cucujiformia</taxon>
        <taxon>Chrysomeloidea</taxon>
        <taxon>Chrysomelidae</taxon>
        <taxon>Galerucinae</taxon>
        <taxon>Alticini</taxon>
        <taxon>Phyllotreta</taxon>
    </lineage>
</organism>
<keyword evidence="6" id="KW-1015">Disulfide bond</keyword>
<feature type="signal peptide" evidence="8">
    <location>
        <begin position="1"/>
        <end position="19"/>
    </location>
</feature>
<protein>
    <recommendedName>
        <fullName evidence="3">acid phosphatase</fullName>
        <ecNumber evidence="3">3.1.3.2</ecNumber>
    </recommendedName>
</protein>
<dbReference type="PROSITE" id="PS00616">
    <property type="entry name" value="HIS_ACID_PHOSPHAT_1"/>
    <property type="match status" value="1"/>
</dbReference>
<evidence type="ECO:0000256" key="5">
    <source>
        <dbReference type="ARBA" id="ARBA00022801"/>
    </source>
</evidence>
<comment type="catalytic activity">
    <reaction evidence="1">
        <text>a phosphate monoester + H2O = an alcohol + phosphate</text>
        <dbReference type="Rhea" id="RHEA:15017"/>
        <dbReference type="ChEBI" id="CHEBI:15377"/>
        <dbReference type="ChEBI" id="CHEBI:30879"/>
        <dbReference type="ChEBI" id="CHEBI:43474"/>
        <dbReference type="ChEBI" id="CHEBI:67140"/>
        <dbReference type="EC" id="3.1.3.2"/>
    </reaction>
</comment>
<evidence type="ECO:0000313" key="10">
    <source>
        <dbReference type="Proteomes" id="UP001153712"/>
    </source>
</evidence>
<dbReference type="EC" id="3.1.3.2" evidence="3"/>
<evidence type="ECO:0000256" key="6">
    <source>
        <dbReference type="ARBA" id="ARBA00023157"/>
    </source>
</evidence>
<dbReference type="PANTHER" id="PTHR11567:SF211">
    <property type="entry name" value="PROSTATIC ACID PHOSPHATASE"/>
    <property type="match status" value="1"/>
</dbReference>
<sequence length="364" mass="42649">MSLTWLTLLLLIYSDCGSGENSELLSLAVLYRHGNRSPRIIYKNDIHREKIPKLWPEGLGQLTNIGKRQAYDLGRWYREKYADFIPRKYHKNFVRVLSSDRDRCLMSAACNLAGLFPPEGVQVWNDQLPWQPVPIHTIPSDRDGMIQQSDRRCRKHDRLMGELVRSENVQKFLRSKKRLFEYLSNHTGEDLRVPEDVNPVHDLLFIQDFLNLTLPEWTKGVFPQETSEMLVMGFALSSNTTELGRLKSGLVLDYITTFFEDYLKNPQSTQKFLMLSGHDSTMSTLMNVLGVFDWTWPDYSSTLVFELRRKHGNVFLRIYFKDSKKIRNLKLPRCSTDCNFEEFKRITKDYRINDEEWVKECASG</sequence>
<evidence type="ECO:0000256" key="2">
    <source>
        <dbReference type="ARBA" id="ARBA00005375"/>
    </source>
</evidence>
<reference evidence="9" key="1">
    <citation type="submission" date="2022-01" db="EMBL/GenBank/DDBJ databases">
        <authorList>
            <person name="King R."/>
        </authorList>
    </citation>
    <scope>NUCLEOTIDE SEQUENCE</scope>
</reference>
<dbReference type="InterPro" id="IPR029033">
    <property type="entry name" value="His_PPase_superfam"/>
</dbReference>
<keyword evidence="10" id="KW-1185">Reference proteome</keyword>
<dbReference type="Gene3D" id="3.40.50.1240">
    <property type="entry name" value="Phosphoglycerate mutase-like"/>
    <property type="match status" value="1"/>
</dbReference>
<dbReference type="EMBL" id="OU900096">
    <property type="protein sequence ID" value="CAG9860689.1"/>
    <property type="molecule type" value="Genomic_DNA"/>
</dbReference>
<evidence type="ECO:0000256" key="1">
    <source>
        <dbReference type="ARBA" id="ARBA00000032"/>
    </source>
</evidence>
<proteinExistence type="inferred from homology"/>
<dbReference type="AlphaFoldDB" id="A0A9N9TLX4"/>
<evidence type="ECO:0000256" key="8">
    <source>
        <dbReference type="SAM" id="SignalP"/>
    </source>
</evidence>
<dbReference type="GO" id="GO:0003993">
    <property type="term" value="F:acid phosphatase activity"/>
    <property type="evidence" value="ECO:0007669"/>
    <property type="project" value="UniProtKB-EC"/>
</dbReference>
<dbReference type="CDD" id="cd07061">
    <property type="entry name" value="HP_HAP_like"/>
    <property type="match status" value="1"/>
</dbReference>
<keyword evidence="5" id="KW-0378">Hydrolase</keyword>